<dbReference type="KEGG" id="sphe:GFH32_04255"/>
<accession>A0A5Q0Q865</accession>
<keyword evidence="1" id="KW-0449">Lipoprotein</keyword>
<dbReference type="PROSITE" id="PS51257">
    <property type="entry name" value="PROKAR_LIPOPROTEIN"/>
    <property type="match status" value="1"/>
</dbReference>
<reference evidence="1 2" key="1">
    <citation type="submission" date="2019-10" db="EMBL/GenBank/DDBJ databases">
        <authorList>
            <person name="Dong K."/>
        </authorList>
    </citation>
    <scope>NUCLEOTIDE SEQUENCE [LARGE SCALE GENOMIC DNA]</scope>
    <source>
        <strain evidence="2">dk4302</strain>
    </source>
</reference>
<evidence type="ECO:0000313" key="2">
    <source>
        <dbReference type="Proteomes" id="UP000326921"/>
    </source>
</evidence>
<dbReference type="InterPro" id="IPR011990">
    <property type="entry name" value="TPR-like_helical_dom_sf"/>
</dbReference>
<protein>
    <submittedName>
        <fullName evidence="1">SusD/RagB family nutrient-binding outer membrane lipoprotein</fullName>
    </submittedName>
</protein>
<dbReference type="AlphaFoldDB" id="A0A5Q0Q865"/>
<dbReference type="Pfam" id="PF12771">
    <property type="entry name" value="SusD-like_2"/>
    <property type="match status" value="1"/>
</dbReference>
<dbReference type="Proteomes" id="UP000326921">
    <property type="component" value="Chromosome"/>
</dbReference>
<dbReference type="EMBL" id="CP045652">
    <property type="protein sequence ID" value="QGA25576.1"/>
    <property type="molecule type" value="Genomic_DNA"/>
</dbReference>
<evidence type="ECO:0000313" key="1">
    <source>
        <dbReference type="EMBL" id="QGA25576.1"/>
    </source>
</evidence>
<dbReference type="Gene3D" id="1.25.40.390">
    <property type="match status" value="1"/>
</dbReference>
<dbReference type="InterPro" id="IPR041662">
    <property type="entry name" value="SusD-like_2"/>
</dbReference>
<keyword evidence="2" id="KW-1185">Reference proteome</keyword>
<sequence length="512" mass="58452">MRIKTSKTRHTIFSFGIIIALFISACSKFEEINTDPDASTKASRSLLATNIILGLTSSSNGKPFYASFLVSKYLAWAENSDGNQYNAFDRTGFTGYSSVINGNKMLSMTSETNRPAYEGLYLFNKAYNMFYLSMSLGDIPYSEAFQGESNILKPKYDSQKQVMIQVLDDLEKSYDAFNKGINLEGDPLFKGDSNKWRKIVRAFQLKVLIQLSNKSEDSDLKVKEKFKQYITADLMTSNTDNLQRVYSENAKEFYPIYKTRLNHNPYAMLSDLLVNKLKETGDYRLFYYGRPAASKIKQNLPSNSFDSFIGVDPSAKFDVILAAWGNGEFSGINDRYTQNPSGEPVVKIGYAEQQFILAEAVLRGWISGSASDYYKEGIKASMSFIASRTPDNPAYHYNRKITDDNINSVIASPTNQLNGNKEGDLEKIMVQKYLASFMNREWETYYDYRRTGYPKFPINPLTNQNSDNTKMPMRWKYPLGEYDNNSENITEAVQRQWNGVDDVNKLMWILQK</sequence>
<proteinExistence type="predicted"/>
<dbReference type="SUPFAM" id="SSF48452">
    <property type="entry name" value="TPR-like"/>
    <property type="match status" value="1"/>
</dbReference>
<organism evidence="1 2">
    <name type="scientific">Sphingobacterium zhuxiongii</name>
    <dbReference type="NCBI Taxonomy" id="2662364"/>
    <lineage>
        <taxon>Bacteria</taxon>
        <taxon>Pseudomonadati</taxon>
        <taxon>Bacteroidota</taxon>
        <taxon>Sphingobacteriia</taxon>
        <taxon>Sphingobacteriales</taxon>
        <taxon>Sphingobacteriaceae</taxon>
        <taxon>Sphingobacterium</taxon>
    </lineage>
</organism>
<dbReference type="RefSeq" id="WP_153509896.1">
    <property type="nucleotide sequence ID" value="NZ_CP045652.1"/>
</dbReference>
<gene>
    <name evidence="1" type="ORF">GFH32_04255</name>
</gene>
<name>A0A5Q0Q865_9SPHI</name>